<proteinExistence type="predicted"/>
<keyword evidence="5 7" id="KW-1133">Transmembrane helix</keyword>
<gene>
    <name evidence="9" type="ORF">CROQUDRAFT_44027</name>
</gene>
<organism evidence="9 10">
    <name type="scientific">Cronartium quercuum f. sp. fusiforme G11</name>
    <dbReference type="NCBI Taxonomy" id="708437"/>
    <lineage>
        <taxon>Eukaryota</taxon>
        <taxon>Fungi</taxon>
        <taxon>Dikarya</taxon>
        <taxon>Basidiomycota</taxon>
        <taxon>Pucciniomycotina</taxon>
        <taxon>Pucciniomycetes</taxon>
        <taxon>Pucciniales</taxon>
        <taxon>Coleosporiaceae</taxon>
        <taxon>Cronartium</taxon>
    </lineage>
</organism>
<sequence>MFDLSSKTQPDGSFEVKEAGQLLDGDGTVKRNLQQRHVSMIAIGGTIGTGLFLGIGNALEKGGPLGLLLGYIVVGTVIYCMQVALGEMVTMIPVSGSLTHYPTRFVDPALGFAVGWNYWYSYVICLPAEVTAAAIVVNYWKNPLTEVAWITIFFLTSGAINFFGVRWYGEKVVCLLAAVKVLAIVLLIVIGLVLDLGGGTNHEMVGFKYWNNPGPFRNLRGVPGSLGKFLSFWRASYSFLGTEMVAIAAGEASNPRKTVPRAISSVFYRILFFYVFGALVVGMLVPSDDPRLLGATGDASSSPFVIAINETGIKILPDLINAFILVSAYSAASSQVYGGSRILYGLANDNMAPRLFKKCTKGGLPLAATILSVLPGFLAYMNCSQKAGTLFNWLSNLSATAGLITWWTVCLSYIQFHKALKAQGFDRNSLPFKAPGQPYMTYYAIVMFTIIILMNGFEVFLPGRWAIGDFLAAYITLPIFFTSYIIWKTLKRTKFVQIEYLDLVTGQKEFKELDEPNDIGEEKSKNIARKILNVVSGSVP</sequence>
<feature type="transmembrane region" description="Helical" evidence="7">
    <location>
        <begin position="175"/>
        <end position="194"/>
    </location>
</feature>
<feature type="transmembrane region" description="Helical" evidence="7">
    <location>
        <begin position="393"/>
        <end position="414"/>
    </location>
</feature>
<evidence type="ECO:0000313" key="9">
    <source>
        <dbReference type="EMBL" id="KAG0146664.1"/>
    </source>
</evidence>
<feature type="transmembrane region" description="Helical" evidence="7">
    <location>
        <begin position="38"/>
        <end position="59"/>
    </location>
</feature>
<evidence type="ECO:0000256" key="4">
    <source>
        <dbReference type="ARBA" id="ARBA00022970"/>
    </source>
</evidence>
<dbReference type="FunFam" id="1.20.1740.10:FF:000006">
    <property type="entry name" value="General amino acid permease"/>
    <property type="match status" value="1"/>
</dbReference>
<protein>
    <recommendedName>
        <fullName evidence="8">Amino acid permease/ SLC12A domain-containing protein</fullName>
    </recommendedName>
</protein>
<feature type="transmembrane region" description="Helical" evidence="7">
    <location>
        <begin position="319"/>
        <end position="344"/>
    </location>
</feature>
<comment type="subcellular location">
    <subcellularLocation>
        <location evidence="1">Membrane</location>
        <topology evidence="1">Multi-pass membrane protein</topology>
    </subcellularLocation>
</comment>
<dbReference type="AlphaFoldDB" id="A0A9P6TCE3"/>
<feature type="transmembrane region" description="Helical" evidence="7">
    <location>
        <begin position="364"/>
        <end position="381"/>
    </location>
</feature>
<evidence type="ECO:0000256" key="5">
    <source>
        <dbReference type="ARBA" id="ARBA00022989"/>
    </source>
</evidence>
<evidence type="ECO:0000313" key="10">
    <source>
        <dbReference type="Proteomes" id="UP000886653"/>
    </source>
</evidence>
<feature type="transmembrane region" description="Helical" evidence="7">
    <location>
        <begin position="66"/>
        <end position="85"/>
    </location>
</feature>
<dbReference type="PANTHER" id="PTHR43341:SF4">
    <property type="entry name" value="ARGININE PERMEASE CAN1-RELATED"/>
    <property type="match status" value="1"/>
</dbReference>
<keyword evidence="4" id="KW-0029">Amino-acid transport</keyword>
<feature type="transmembrane region" description="Helical" evidence="7">
    <location>
        <begin position="442"/>
        <end position="461"/>
    </location>
</feature>
<feature type="transmembrane region" description="Helical" evidence="7">
    <location>
        <begin position="119"/>
        <end position="140"/>
    </location>
</feature>
<dbReference type="GO" id="GO:0015171">
    <property type="term" value="F:amino acid transmembrane transporter activity"/>
    <property type="evidence" value="ECO:0007669"/>
    <property type="project" value="TreeGrafter"/>
</dbReference>
<evidence type="ECO:0000256" key="6">
    <source>
        <dbReference type="ARBA" id="ARBA00023136"/>
    </source>
</evidence>
<keyword evidence="10" id="KW-1185">Reference proteome</keyword>
<accession>A0A9P6TCE3</accession>
<feature type="domain" description="Amino acid permease/ SLC12A" evidence="8">
    <location>
        <begin position="37"/>
        <end position="498"/>
    </location>
</feature>
<keyword evidence="6 7" id="KW-0472">Membrane</keyword>
<dbReference type="InterPro" id="IPR050524">
    <property type="entry name" value="APC_YAT"/>
</dbReference>
<feature type="transmembrane region" description="Helical" evidence="7">
    <location>
        <begin position="266"/>
        <end position="285"/>
    </location>
</feature>
<keyword evidence="3 7" id="KW-0812">Transmembrane</keyword>
<dbReference type="Pfam" id="PF00324">
    <property type="entry name" value="AA_permease"/>
    <property type="match status" value="1"/>
</dbReference>
<evidence type="ECO:0000259" key="8">
    <source>
        <dbReference type="Pfam" id="PF00324"/>
    </source>
</evidence>
<dbReference type="Proteomes" id="UP000886653">
    <property type="component" value="Unassembled WGS sequence"/>
</dbReference>
<dbReference type="InterPro" id="IPR004841">
    <property type="entry name" value="AA-permease/SLC12A_dom"/>
</dbReference>
<evidence type="ECO:0000256" key="7">
    <source>
        <dbReference type="SAM" id="Phobius"/>
    </source>
</evidence>
<dbReference type="PIRSF" id="PIRSF006060">
    <property type="entry name" value="AA_transporter"/>
    <property type="match status" value="1"/>
</dbReference>
<dbReference type="PROSITE" id="PS00218">
    <property type="entry name" value="AMINO_ACID_PERMEASE_1"/>
    <property type="match status" value="1"/>
</dbReference>
<dbReference type="OrthoDB" id="10062876at2759"/>
<evidence type="ECO:0000256" key="1">
    <source>
        <dbReference type="ARBA" id="ARBA00004141"/>
    </source>
</evidence>
<dbReference type="Gene3D" id="1.20.1740.10">
    <property type="entry name" value="Amino acid/polyamine transporter I"/>
    <property type="match status" value="1"/>
</dbReference>
<name>A0A9P6TCE3_9BASI</name>
<keyword evidence="2" id="KW-0813">Transport</keyword>
<comment type="caution">
    <text evidence="9">The sequence shown here is derived from an EMBL/GenBank/DDBJ whole genome shotgun (WGS) entry which is preliminary data.</text>
</comment>
<reference evidence="9" key="1">
    <citation type="submission" date="2013-11" db="EMBL/GenBank/DDBJ databases">
        <title>Genome sequence of the fusiform rust pathogen reveals effectors for host alternation and coevolution with pine.</title>
        <authorList>
            <consortium name="DOE Joint Genome Institute"/>
            <person name="Smith K."/>
            <person name="Pendleton A."/>
            <person name="Kubisiak T."/>
            <person name="Anderson C."/>
            <person name="Salamov A."/>
            <person name="Aerts A."/>
            <person name="Riley R."/>
            <person name="Clum A."/>
            <person name="Lindquist E."/>
            <person name="Ence D."/>
            <person name="Campbell M."/>
            <person name="Kronenberg Z."/>
            <person name="Feau N."/>
            <person name="Dhillon B."/>
            <person name="Hamelin R."/>
            <person name="Burleigh J."/>
            <person name="Smith J."/>
            <person name="Yandell M."/>
            <person name="Nelson C."/>
            <person name="Grigoriev I."/>
            <person name="Davis J."/>
        </authorList>
    </citation>
    <scope>NUCLEOTIDE SEQUENCE</scope>
    <source>
        <strain evidence="9">G11</strain>
    </source>
</reference>
<evidence type="ECO:0000256" key="3">
    <source>
        <dbReference type="ARBA" id="ARBA00022692"/>
    </source>
</evidence>
<feature type="transmembrane region" description="Helical" evidence="7">
    <location>
        <begin position="147"/>
        <end position="169"/>
    </location>
</feature>
<dbReference type="GO" id="GO:0016020">
    <property type="term" value="C:membrane"/>
    <property type="evidence" value="ECO:0007669"/>
    <property type="project" value="UniProtKB-SubCell"/>
</dbReference>
<dbReference type="PANTHER" id="PTHR43341">
    <property type="entry name" value="AMINO ACID PERMEASE"/>
    <property type="match status" value="1"/>
</dbReference>
<dbReference type="InterPro" id="IPR004840">
    <property type="entry name" value="Amino_acid_permease_CS"/>
</dbReference>
<feature type="transmembrane region" description="Helical" evidence="7">
    <location>
        <begin position="467"/>
        <end position="487"/>
    </location>
</feature>
<dbReference type="EMBL" id="MU167257">
    <property type="protein sequence ID" value="KAG0146664.1"/>
    <property type="molecule type" value="Genomic_DNA"/>
</dbReference>
<evidence type="ECO:0000256" key="2">
    <source>
        <dbReference type="ARBA" id="ARBA00022448"/>
    </source>
</evidence>